<dbReference type="PANTHER" id="PTHR22916">
    <property type="entry name" value="GLYCOSYLTRANSFERASE"/>
    <property type="match status" value="1"/>
</dbReference>
<dbReference type="Gene3D" id="3.90.550.10">
    <property type="entry name" value="Spore Coat Polysaccharide Biosynthesis Protein SpsA, Chain A"/>
    <property type="match status" value="1"/>
</dbReference>
<evidence type="ECO:0000256" key="1">
    <source>
        <dbReference type="ARBA" id="ARBA00022676"/>
    </source>
</evidence>
<gene>
    <name evidence="4" type="ORF">HMPREF9443_01270</name>
</gene>
<dbReference type="Pfam" id="PF00535">
    <property type="entry name" value="Glycos_transf_2"/>
    <property type="match status" value="1"/>
</dbReference>
<evidence type="ECO:0000313" key="4">
    <source>
        <dbReference type="EMBL" id="EFY04786.1"/>
    </source>
</evidence>
<protein>
    <submittedName>
        <fullName evidence="4">Glycosyltransferase, group 2 family protein</fullName>
        <ecNumber evidence="4">2.4.-.-</ecNumber>
    </submittedName>
</protein>
<evidence type="ECO:0000256" key="2">
    <source>
        <dbReference type="ARBA" id="ARBA00022679"/>
    </source>
</evidence>
<keyword evidence="2 4" id="KW-0808">Transferase</keyword>
<dbReference type="OrthoDB" id="396512at2"/>
<organism evidence="4 5">
    <name type="scientific">Phascolarctobacterium succinatutens YIT 12067</name>
    <dbReference type="NCBI Taxonomy" id="626939"/>
    <lineage>
        <taxon>Bacteria</taxon>
        <taxon>Bacillati</taxon>
        <taxon>Bacillota</taxon>
        <taxon>Negativicutes</taxon>
        <taxon>Acidaminococcales</taxon>
        <taxon>Acidaminococcaceae</taxon>
        <taxon>Phascolarctobacterium</taxon>
    </lineage>
</organism>
<accession>E8LEI6</accession>
<dbReference type="InterPro" id="IPR001173">
    <property type="entry name" value="Glyco_trans_2-like"/>
</dbReference>
<name>E8LEI6_9FIRM</name>
<dbReference type="CDD" id="cd00761">
    <property type="entry name" value="Glyco_tranf_GTA_type"/>
    <property type="match status" value="1"/>
</dbReference>
<keyword evidence="1 4" id="KW-0328">Glycosyltransferase</keyword>
<dbReference type="Proteomes" id="UP000004923">
    <property type="component" value="Unassembled WGS sequence"/>
</dbReference>
<dbReference type="SUPFAM" id="SSF53448">
    <property type="entry name" value="Nucleotide-diphospho-sugar transferases"/>
    <property type="match status" value="1"/>
</dbReference>
<dbReference type="EMBL" id="AEVN01000051">
    <property type="protein sequence ID" value="EFY04786.1"/>
    <property type="molecule type" value="Genomic_DNA"/>
</dbReference>
<dbReference type="eggNOG" id="COG1215">
    <property type="taxonomic scope" value="Bacteria"/>
</dbReference>
<sequence>MNEYNEKYKLISVIVPIYKVEAYLRRGIDSILAQDYPNIEVILVDDGSPDNCGKICDEYAKKDKRIRVIHKPNGGLSYARNAGLDVAKGEYISFIDSDDSILPYMYSTMIKVIENNNLDIVTCGVQRIKPGEKIKETYGDGSVCIVDGREALINCLANDGAAVWCKVYTKKAIGDVRFPVGRIFEDSATMYLFIANAEKVGYLNKVFYNYYYNGNSITQTSFAPKARWDYVLARKEAFEYSVAKNIPCIKECKSLYVKALLSCMTAVYACGTDSEKRMYKEKIIPELIKYKSDKDSYCKLNSKYKIWLKFSGDFNIIHIISAKISLFSKKCKKLFR</sequence>
<keyword evidence="5" id="KW-1185">Reference proteome</keyword>
<reference evidence="4 5" key="1">
    <citation type="submission" date="2011-01" db="EMBL/GenBank/DDBJ databases">
        <authorList>
            <person name="Weinstock G."/>
            <person name="Sodergren E."/>
            <person name="Clifton S."/>
            <person name="Fulton L."/>
            <person name="Fulton B."/>
            <person name="Courtney L."/>
            <person name="Fronick C."/>
            <person name="Harrison M."/>
            <person name="Strong C."/>
            <person name="Farmer C."/>
            <person name="Delahaunty K."/>
            <person name="Markovic C."/>
            <person name="Hall O."/>
            <person name="Minx P."/>
            <person name="Tomlinson C."/>
            <person name="Mitreva M."/>
            <person name="Hou S."/>
            <person name="Chen J."/>
            <person name="Wollam A."/>
            <person name="Pepin K.H."/>
            <person name="Johnson M."/>
            <person name="Bhonagiri V."/>
            <person name="Zhang X."/>
            <person name="Suruliraj S."/>
            <person name="Warren W."/>
            <person name="Chinwalla A."/>
            <person name="Mardis E.R."/>
            <person name="Wilson R.K."/>
        </authorList>
    </citation>
    <scope>NUCLEOTIDE SEQUENCE [LARGE SCALE GENOMIC DNA]</scope>
    <source>
        <strain evidence="4 5">YIT 12067</strain>
    </source>
</reference>
<dbReference type="RefSeq" id="WP_009145629.1">
    <property type="nucleotide sequence ID" value="NZ_GL830888.1"/>
</dbReference>
<dbReference type="InterPro" id="IPR029044">
    <property type="entry name" value="Nucleotide-diphossugar_trans"/>
</dbReference>
<dbReference type="AlphaFoldDB" id="E8LEI6"/>
<feature type="domain" description="Glycosyltransferase 2-like" evidence="3">
    <location>
        <begin position="12"/>
        <end position="134"/>
    </location>
</feature>
<comment type="caution">
    <text evidence="4">The sequence shown here is derived from an EMBL/GenBank/DDBJ whole genome shotgun (WGS) entry which is preliminary data.</text>
</comment>
<dbReference type="EC" id="2.4.-.-" evidence="4"/>
<proteinExistence type="predicted"/>
<evidence type="ECO:0000313" key="5">
    <source>
        <dbReference type="Proteomes" id="UP000004923"/>
    </source>
</evidence>
<evidence type="ECO:0000259" key="3">
    <source>
        <dbReference type="Pfam" id="PF00535"/>
    </source>
</evidence>
<dbReference type="HOGENOM" id="CLU_025996_25_1_9"/>
<dbReference type="PANTHER" id="PTHR22916:SF51">
    <property type="entry name" value="GLYCOSYLTRANSFERASE EPSH-RELATED"/>
    <property type="match status" value="1"/>
</dbReference>
<dbReference type="GO" id="GO:0016757">
    <property type="term" value="F:glycosyltransferase activity"/>
    <property type="evidence" value="ECO:0007669"/>
    <property type="project" value="UniProtKB-KW"/>
</dbReference>